<feature type="coiled-coil region" evidence="2">
    <location>
        <begin position="21"/>
        <end position="110"/>
    </location>
</feature>
<dbReference type="EMBL" id="ABCS01000013">
    <property type="protein sequence ID" value="EDM80188.1"/>
    <property type="molecule type" value="Genomic_DNA"/>
</dbReference>
<dbReference type="Pfam" id="PF00691">
    <property type="entry name" value="OmpA"/>
    <property type="match status" value="1"/>
</dbReference>
<proteinExistence type="predicted"/>
<name>A6G1Z8_9BACT</name>
<protein>
    <submittedName>
        <fullName evidence="5">Putative chemotaxis MotB protein</fullName>
    </submittedName>
</protein>
<dbReference type="InterPro" id="IPR050330">
    <property type="entry name" value="Bact_OuterMem_StrucFunc"/>
</dbReference>
<dbReference type="PANTHER" id="PTHR30329">
    <property type="entry name" value="STATOR ELEMENT OF FLAGELLAR MOTOR COMPLEX"/>
    <property type="match status" value="1"/>
</dbReference>
<dbReference type="Proteomes" id="UP000005801">
    <property type="component" value="Unassembled WGS sequence"/>
</dbReference>
<dbReference type="OrthoDB" id="9783110at2"/>
<sequence>MLRSHARLVLFAASLSALGCDAEAQEALAAKQAEVTELQKELDSKSALSEQHEAAIAELKAEQEAHVATQEKATKLAAKVEDLESKAGSLEGELKKKDKALAAVKALQETLSKSLVEEIETGDIRVSERHGYLVVDVSDKVLFATGEATLSERGKKLLGRLAESLLTLPKDSVFQVGGHTDNQPIKSEEVLANFPTNWELSASRATNVVRFLEEECSVPGARLVAAGFSEFRPVSSNKKAKGRAKNRRIEIALLPPGR</sequence>
<keyword evidence="3" id="KW-0732">Signal</keyword>
<dbReference type="InterPro" id="IPR036737">
    <property type="entry name" value="OmpA-like_sf"/>
</dbReference>
<comment type="caution">
    <text evidence="5">The sequence shown here is derived from an EMBL/GenBank/DDBJ whole genome shotgun (WGS) entry which is preliminary data.</text>
</comment>
<dbReference type="GO" id="GO:0016020">
    <property type="term" value="C:membrane"/>
    <property type="evidence" value="ECO:0007669"/>
    <property type="project" value="UniProtKB-UniRule"/>
</dbReference>
<organism evidence="5 6">
    <name type="scientific">Plesiocystis pacifica SIR-1</name>
    <dbReference type="NCBI Taxonomy" id="391625"/>
    <lineage>
        <taxon>Bacteria</taxon>
        <taxon>Pseudomonadati</taxon>
        <taxon>Myxococcota</taxon>
        <taxon>Polyangia</taxon>
        <taxon>Nannocystales</taxon>
        <taxon>Nannocystaceae</taxon>
        <taxon>Plesiocystis</taxon>
    </lineage>
</organism>
<keyword evidence="2" id="KW-0175">Coiled coil</keyword>
<evidence type="ECO:0000256" key="1">
    <source>
        <dbReference type="PROSITE-ProRule" id="PRU00473"/>
    </source>
</evidence>
<dbReference type="eggNOG" id="COG1360">
    <property type="taxonomic scope" value="Bacteria"/>
</dbReference>
<feature type="signal peptide" evidence="3">
    <location>
        <begin position="1"/>
        <end position="19"/>
    </location>
</feature>
<dbReference type="PROSITE" id="PS51257">
    <property type="entry name" value="PROKAR_LIPOPROTEIN"/>
    <property type="match status" value="1"/>
</dbReference>
<evidence type="ECO:0000259" key="4">
    <source>
        <dbReference type="PROSITE" id="PS51123"/>
    </source>
</evidence>
<evidence type="ECO:0000313" key="6">
    <source>
        <dbReference type="Proteomes" id="UP000005801"/>
    </source>
</evidence>
<keyword evidence="1" id="KW-0472">Membrane</keyword>
<dbReference type="InterPro" id="IPR006665">
    <property type="entry name" value="OmpA-like"/>
</dbReference>
<reference evidence="5 6" key="1">
    <citation type="submission" date="2007-06" db="EMBL/GenBank/DDBJ databases">
        <authorList>
            <person name="Shimkets L."/>
            <person name="Ferriera S."/>
            <person name="Johnson J."/>
            <person name="Kravitz S."/>
            <person name="Beeson K."/>
            <person name="Sutton G."/>
            <person name="Rogers Y.-H."/>
            <person name="Friedman R."/>
            <person name="Frazier M."/>
            <person name="Venter J.C."/>
        </authorList>
    </citation>
    <scope>NUCLEOTIDE SEQUENCE [LARGE SCALE GENOMIC DNA]</scope>
    <source>
        <strain evidence="5 6">SIR-1</strain>
    </source>
</reference>
<feature type="chain" id="PRO_5002697068" evidence="3">
    <location>
        <begin position="20"/>
        <end position="258"/>
    </location>
</feature>
<dbReference type="STRING" id="391625.PPSIR1_36097"/>
<accession>A6G1Z8</accession>
<evidence type="ECO:0000256" key="2">
    <source>
        <dbReference type="SAM" id="Coils"/>
    </source>
</evidence>
<evidence type="ECO:0000313" key="5">
    <source>
        <dbReference type="EMBL" id="EDM80188.1"/>
    </source>
</evidence>
<dbReference type="SUPFAM" id="SSF103088">
    <property type="entry name" value="OmpA-like"/>
    <property type="match status" value="1"/>
</dbReference>
<dbReference type="RefSeq" id="WP_006970747.1">
    <property type="nucleotide sequence ID" value="NZ_ABCS01000013.1"/>
</dbReference>
<feature type="domain" description="OmpA-like" evidence="4">
    <location>
        <begin position="130"/>
        <end position="257"/>
    </location>
</feature>
<dbReference type="PROSITE" id="PS51123">
    <property type="entry name" value="OMPA_2"/>
    <property type="match status" value="1"/>
</dbReference>
<dbReference type="PANTHER" id="PTHR30329:SF21">
    <property type="entry name" value="LIPOPROTEIN YIAD-RELATED"/>
    <property type="match status" value="1"/>
</dbReference>
<gene>
    <name evidence="5" type="ORF">PPSIR1_36097</name>
</gene>
<dbReference type="AlphaFoldDB" id="A6G1Z8"/>
<evidence type="ECO:0000256" key="3">
    <source>
        <dbReference type="SAM" id="SignalP"/>
    </source>
</evidence>
<keyword evidence="6" id="KW-1185">Reference proteome</keyword>
<dbReference type="Gene3D" id="3.30.1330.60">
    <property type="entry name" value="OmpA-like domain"/>
    <property type="match status" value="1"/>
</dbReference>
<dbReference type="CDD" id="cd07185">
    <property type="entry name" value="OmpA_C-like"/>
    <property type="match status" value="1"/>
</dbReference>